<organism evidence="6 7">
    <name type="scientific">Pararhodobacter aggregans</name>
    <dbReference type="NCBI Taxonomy" id="404875"/>
    <lineage>
        <taxon>Bacteria</taxon>
        <taxon>Pseudomonadati</taxon>
        <taxon>Pseudomonadota</taxon>
        <taxon>Alphaproteobacteria</taxon>
        <taxon>Rhodobacterales</taxon>
        <taxon>Paracoccaceae</taxon>
        <taxon>Pararhodobacter</taxon>
    </lineage>
</organism>
<dbReference type="AlphaFoldDB" id="A0A2T7UNL5"/>
<dbReference type="InterPro" id="IPR008258">
    <property type="entry name" value="Transglycosylase_SLT_dom_1"/>
</dbReference>
<dbReference type="Proteomes" id="UP000244810">
    <property type="component" value="Unassembled WGS sequence"/>
</dbReference>
<evidence type="ECO:0000256" key="4">
    <source>
        <dbReference type="SAM" id="SignalP"/>
    </source>
</evidence>
<dbReference type="Gene3D" id="1.25.20.10">
    <property type="entry name" value="Bacterial muramidases"/>
    <property type="match status" value="1"/>
</dbReference>
<protein>
    <submittedName>
        <fullName evidence="6">Lytic transglycosylase</fullName>
    </submittedName>
</protein>
<gene>
    <name evidence="6" type="ORF">DDE23_16335</name>
</gene>
<proteinExistence type="inferred from homology"/>
<dbReference type="InterPro" id="IPR000189">
    <property type="entry name" value="Transglyc_AS"/>
</dbReference>
<feature type="chain" id="PRO_5015444183" evidence="4">
    <location>
        <begin position="27"/>
        <end position="655"/>
    </location>
</feature>
<dbReference type="PANTHER" id="PTHR37423">
    <property type="entry name" value="SOLUBLE LYTIC MUREIN TRANSGLYCOSYLASE-RELATED"/>
    <property type="match status" value="1"/>
</dbReference>
<evidence type="ECO:0000256" key="3">
    <source>
        <dbReference type="ARBA" id="ARBA00022729"/>
    </source>
</evidence>
<feature type="signal peptide" evidence="4">
    <location>
        <begin position="1"/>
        <end position="26"/>
    </location>
</feature>
<sequence>MRLLKTLMTAATLVAAQVPLARPTLAWEGAPPPRAAGAIGALVSAVRLGDVDRFQILREAAGPIGVRIATWRILREGIAGDLSTYAAFATHHQDWPGMDLLYTRAEARLAGEPPEAVLSWLSLHPPRTSEGYLARLRAEVALGRDPAGTLRALWLGYPLTEAIETDLLTRFGDQLRPLAAERLDAMLWEGERAASERMIPLVGAADAALARARLALQARADGVNALIDAVPAARANDPGLAYDRFYWRLNRGLQDEAAELMLSVSPDNLGRPEKWAAQRARLARRAMEAGEYETALALAARHGLTDNGTSMADLEWLAGYVALRFLDRPAEALAHFQTLRNRSVSPITLGRAGYWEGRAQEALGNAEAAREAFAFGAQYQTAFYGQLAAERLGMDLDPALIAAPGYPDWHDTPLASSDLLQAALLLHDAGQWHEARRFTLQLASTLTDEAQLGALAQLWLDRGEPNFALRIAKEAIGRGILLPNAYFPVTELAQADLLVPADLTLAIARRESEFDPRVTSHADARGLMQVMPATGRHTARRLGLPFEEGWLTSDPAYNARLGAGYLQEMSELFGGTLSMVSAAYNAGPGRPRRWAQEYGDPRDPDVDPVDWVEMIPFSETRNYVMRVTESVIIYRALLSGQSTPIRLTALLRGEG</sequence>
<dbReference type="GO" id="GO:0042597">
    <property type="term" value="C:periplasmic space"/>
    <property type="evidence" value="ECO:0007669"/>
    <property type="project" value="InterPro"/>
</dbReference>
<evidence type="ECO:0000313" key="6">
    <source>
        <dbReference type="EMBL" id="PVE46218.1"/>
    </source>
</evidence>
<dbReference type="GO" id="GO:0000270">
    <property type="term" value="P:peptidoglycan metabolic process"/>
    <property type="evidence" value="ECO:0007669"/>
    <property type="project" value="InterPro"/>
</dbReference>
<dbReference type="RefSeq" id="WP_107753040.1">
    <property type="nucleotide sequence ID" value="NZ_QBKF01000009.1"/>
</dbReference>
<comment type="similarity">
    <text evidence="1">Belongs to the transglycosylase Slt family.</text>
</comment>
<dbReference type="GO" id="GO:0004553">
    <property type="term" value="F:hydrolase activity, hydrolyzing O-glycosyl compounds"/>
    <property type="evidence" value="ECO:0007669"/>
    <property type="project" value="InterPro"/>
</dbReference>
<dbReference type="EMBL" id="QDDR01000009">
    <property type="protein sequence ID" value="PVE46218.1"/>
    <property type="molecule type" value="Genomic_DNA"/>
</dbReference>
<dbReference type="GO" id="GO:0016020">
    <property type="term" value="C:membrane"/>
    <property type="evidence" value="ECO:0007669"/>
    <property type="project" value="InterPro"/>
</dbReference>
<reference evidence="6 7" key="1">
    <citation type="journal article" date="2011" name="Syst. Appl. Microbiol.">
        <title>Defluviimonas denitrificans gen. nov., sp. nov., and Pararhodobacter aggregans gen. nov., sp. nov., non-phototrophic Rhodobacteraceae from the biofilter of a marine aquaculture.</title>
        <authorList>
            <person name="Foesel B.U."/>
            <person name="Drake H.L."/>
            <person name="Schramm A."/>
        </authorList>
    </citation>
    <scope>NUCLEOTIDE SEQUENCE [LARGE SCALE GENOMIC DNA]</scope>
    <source>
        <strain evidence="6 7">D1-19</strain>
    </source>
</reference>
<dbReference type="SUPFAM" id="SSF48435">
    <property type="entry name" value="Bacterial muramidases"/>
    <property type="match status" value="1"/>
</dbReference>
<comment type="caution">
    <text evidence="6">The sequence shown here is derived from an EMBL/GenBank/DDBJ whole genome shotgun (WGS) entry which is preliminary data.</text>
</comment>
<comment type="similarity">
    <text evidence="2">Belongs to the virb1 family.</text>
</comment>
<dbReference type="PROSITE" id="PS00922">
    <property type="entry name" value="TRANSGLYCOSYLASE"/>
    <property type="match status" value="1"/>
</dbReference>
<evidence type="ECO:0000256" key="2">
    <source>
        <dbReference type="ARBA" id="ARBA00009387"/>
    </source>
</evidence>
<dbReference type="PANTHER" id="PTHR37423:SF2">
    <property type="entry name" value="MEMBRANE-BOUND LYTIC MUREIN TRANSGLYCOSYLASE C"/>
    <property type="match status" value="1"/>
</dbReference>
<dbReference type="OrthoDB" id="9815002at2"/>
<dbReference type="Pfam" id="PF01464">
    <property type="entry name" value="SLT"/>
    <property type="match status" value="1"/>
</dbReference>
<accession>A0A2T7UNL5</accession>
<keyword evidence="7" id="KW-1185">Reference proteome</keyword>
<dbReference type="SUPFAM" id="SSF53955">
    <property type="entry name" value="Lysozyme-like"/>
    <property type="match status" value="1"/>
</dbReference>
<dbReference type="CDD" id="cd13401">
    <property type="entry name" value="Slt70-like"/>
    <property type="match status" value="1"/>
</dbReference>
<dbReference type="InterPro" id="IPR008939">
    <property type="entry name" value="Lytic_TGlycosylase_superhlx_U"/>
</dbReference>
<evidence type="ECO:0000256" key="1">
    <source>
        <dbReference type="ARBA" id="ARBA00007734"/>
    </source>
</evidence>
<evidence type="ECO:0000313" key="7">
    <source>
        <dbReference type="Proteomes" id="UP000244810"/>
    </source>
</evidence>
<keyword evidence="3 4" id="KW-0732">Signal</keyword>
<dbReference type="InterPro" id="IPR023346">
    <property type="entry name" value="Lysozyme-like_dom_sf"/>
</dbReference>
<name>A0A2T7UNL5_9RHOB</name>
<evidence type="ECO:0000259" key="5">
    <source>
        <dbReference type="Pfam" id="PF01464"/>
    </source>
</evidence>
<feature type="domain" description="Transglycosylase SLT" evidence="5">
    <location>
        <begin position="499"/>
        <end position="600"/>
    </location>
</feature>
<dbReference type="Gene3D" id="1.10.530.10">
    <property type="match status" value="1"/>
</dbReference>
<dbReference type="GO" id="GO:0008933">
    <property type="term" value="F:peptidoglycan lytic transglycosylase activity"/>
    <property type="evidence" value="ECO:0007669"/>
    <property type="project" value="InterPro"/>
</dbReference>